<feature type="non-terminal residue" evidence="2">
    <location>
        <position position="1"/>
    </location>
</feature>
<feature type="region of interest" description="Disordered" evidence="1">
    <location>
        <begin position="1"/>
        <end position="24"/>
    </location>
</feature>
<gene>
    <name evidence="2" type="ORF">KUDE01_003015</name>
</gene>
<name>A0AAD9B5H6_DISEL</name>
<keyword evidence="3" id="KW-1185">Reference proteome</keyword>
<sequence>KIHSWWERRVGHKGGKENKSMTDCKSLKTDSESYRVFQPGIVEFREAGRGRLLKFDGGKAAHRNLRNNSAESSEEFGSGLILTGQ</sequence>
<evidence type="ECO:0000256" key="1">
    <source>
        <dbReference type="SAM" id="MobiDB-lite"/>
    </source>
</evidence>
<evidence type="ECO:0000313" key="2">
    <source>
        <dbReference type="EMBL" id="KAK1877707.1"/>
    </source>
</evidence>
<dbReference type="AlphaFoldDB" id="A0AAD9B5H6"/>
<accession>A0AAD9B5H6</accession>
<dbReference type="Proteomes" id="UP001228049">
    <property type="component" value="Unassembled WGS sequence"/>
</dbReference>
<comment type="caution">
    <text evidence="2">The sequence shown here is derived from an EMBL/GenBank/DDBJ whole genome shotgun (WGS) entry which is preliminary data.</text>
</comment>
<evidence type="ECO:0000313" key="3">
    <source>
        <dbReference type="Proteomes" id="UP001228049"/>
    </source>
</evidence>
<dbReference type="EMBL" id="JASDAP010000027">
    <property type="protein sequence ID" value="KAK1877707.1"/>
    <property type="molecule type" value="Genomic_DNA"/>
</dbReference>
<feature type="non-terminal residue" evidence="2">
    <location>
        <position position="85"/>
    </location>
</feature>
<reference evidence="2" key="1">
    <citation type="submission" date="2023-04" db="EMBL/GenBank/DDBJ databases">
        <title>Chromosome-level genome of Chaenocephalus aceratus.</title>
        <authorList>
            <person name="Park H."/>
        </authorList>
    </citation>
    <scope>NUCLEOTIDE SEQUENCE</scope>
    <source>
        <strain evidence="2">DE</strain>
        <tissue evidence="2">Muscle</tissue>
    </source>
</reference>
<proteinExistence type="predicted"/>
<organism evidence="2 3">
    <name type="scientific">Dissostichus eleginoides</name>
    <name type="common">Patagonian toothfish</name>
    <name type="synonym">Dissostichus amissus</name>
    <dbReference type="NCBI Taxonomy" id="100907"/>
    <lineage>
        <taxon>Eukaryota</taxon>
        <taxon>Metazoa</taxon>
        <taxon>Chordata</taxon>
        <taxon>Craniata</taxon>
        <taxon>Vertebrata</taxon>
        <taxon>Euteleostomi</taxon>
        <taxon>Actinopterygii</taxon>
        <taxon>Neopterygii</taxon>
        <taxon>Teleostei</taxon>
        <taxon>Neoteleostei</taxon>
        <taxon>Acanthomorphata</taxon>
        <taxon>Eupercaria</taxon>
        <taxon>Perciformes</taxon>
        <taxon>Notothenioidei</taxon>
        <taxon>Nototheniidae</taxon>
        <taxon>Dissostichus</taxon>
    </lineage>
</organism>
<protein>
    <submittedName>
        <fullName evidence="2">Actin-related protein 2</fullName>
    </submittedName>
</protein>